<dbReference type="EMBL" id="SLZY01000014">
    <property type="protein sequence ID" value="TCS70700.1"/>
    <property type="molecule type" value="Genomic_DNA"/>
</dbReference>
<dbReference type="Proteomes" id="UP000295135">
    <property type="component" value="Unassembled WGS sequence"/>
</dbReference>
<sequence length="76" mass="8084">MALRLADIQAVLGCAKSTASELRGGSYRGAQELKTRYEALVAIVEQERRAAALDADAICSACPREDCAGCRIAELI</sequence>
<organism evidence="1 2">
    <name type="scientific">Sulfuritortus calidifontis</name>
    <dbReference type="NCBI Taxonomy" id="1914471"/>
    <lineage>
        <taxon>Bacteria</taxon>
        <taxon>Pseudomonadati</taxon>
        <taxon>Pseudomonadota</taxon>
        <taxon>Betaproteobacteria</taxon>
        <taxon>Nitrosomonadales</taxon>
        <taxon>Thiobacillaceae</taxon>
        <taxon>Sulfuritortus</taxon>
    </lineage>
</organism>
<dbReference type="RefSeq" id="WP_197721796.1">
    <property type="nucleotide sequence ID" value="NZ_AP018721.1"/>
</dbReference>
<accession>A0A4R3JTG1</accession>
<name>A0A4R3JTG1_9PROT</name>
<protein>
    <submittedName>
        <fullName evidence="1">Uncharacterized protein</fullName>
    </submittedName>
</protein>
<dbReference type="AlphaFoldDB" id="A0A4R3JTG1"/>
<reference evidence="1 2" key="1">
    <citation type="submission" date="2019-03" db="EMBL/GenBank/DDBJ databases">
        <title>Genomic Encyclopedia of Type Strains, Phase IV (KMG-IV): sequencing the most valuable type-strain genomes for metagenomic binning, comparative biology and taxonomic classification.</title>
        <authorList>
            <person name="Goeker M."/>
        </authorList>
    </citation>
    <scope>NUCLEOTIDE SEQUENCE [LARGE SCALE GENOMIC DNA]</scope>
    <source>
        <strain evidence="1 2">DSM 103923</strain>
    </source>
</reference>
<comment type="caution">
    <text evidence="1">The sequence shown here is derived from an EMBL/GenBank/DDBJ whole genome shotgun (WGS) entry which is preliminary data.</text>
</comment>
<proteinExistence type="predicted"/>
<evidence type="ECO:0000313" key="2">
    <source>
        <dbReference type="Proteomes" id="UP000295135"/>
    </source>
</evidence>
<keyword evidence="2" id="KW-1185">Reference proteome</keyword>
<gene>
    <name evidence="1" type="ORF">EDC61_11427</name>
</gene>
<evidence type="ECO:0000313" key="1">
    <source>
        <dbReference type="EMBL" id="TCS70700.1"/>
    </source>
</evidence>